<dbReference type="PANTHER" id="PTHR16317">
    <property type="entry name" value="INTEGRIN ALPHA REPEAT DOMAIN-CONTAINING"/>
    <property type="match status" value="1"/>
</dbReference>
<feature type="compositionally biased region" description="Basic and acidic residues" evidence="1">
    <location>
        <begin position="335"/>
        <end position="357"/>
    </location>
</feature>
<feature type="region of interest" description="Disordered" evidence="1">
    <location>
        <begin position="302"/>
        <end position="357"/>
    </location>
</feature>
<feature type="compositionally biased region" description="Basic and acidic residues" evidence="1">
    <location>
        <begin position="304"/>
        <end position="327"/>
    </location>
</feature>
<dbReference type="GO" id="GO:0032006">
    <property type="term" value="P:regulation of TOR signaling"/>
    <property type="evidence" value="ECO:0007669"/>
    <property type="project" value="TreeGrafter"/>
</dbReference>
<reference evidence="2" key="1">
    <citation type="submission" date="2014-12" db="EMBL/GenBank/DDBJ databases">
        <title>Insight into the proteome of Arion vulgaris.</title>
        <authorList>
            <person name="Aradska J."/>
            <person name="Bulat T."/>
            <person name="Smidak R."/>
            <person name="Sarate P."/>
            <person name="Gangsoo J."/>
            <person name="Sialana F."/>
            <person name="Bilban M."/>
            <person name="Lubec G."/>
        </authorList>
    </citation>
    <scope>NUCLEOTIDE SEQUENCE</scope>
    <source>
        <tissue evidence="2">Skin</tissue>
    </source>
</reference>
<dbReference type="SUPFAM" id="SSF50998">
    <property type="entry name" value="Quinoprotein alcohol dehydrogenase-like"/>
    <property type="match status" value="1"/>
</dbReference>
<protein>
    <recommendedName>
        <fullName evidence="3">Integrin-alpha FG-GAP repeat-containing protein 2</fullName>
    </recommendedName>
</protein>
<dbReference type="EMBL" id="HACG01023451">
    <property type="protein sequence ID" value="CEK70316.1"/>
    <property type="molecule type" value="Transcribed_RNA"/>
</dbReference>
<evidence type="ECO:0000256" key="1">
    <source>
        <dbReference type="SAM" id="MobiDB-lite"/>
    </source>
</evidence>
<feature type="region of interest" description="Disordered" evidence="1">
    <location>
        <begin position="254"/>
        <end position="277"/>
    </location>
</feature>
<proteinExistence type="predicted"/>
<organism evidence="2">
    <name type="scientific">Arion vulgaris</name>
    <dbReference type="NCBI Taxonomy" id="1028688"/>
    <lineage>
        <taxon>Eukaryota</taxon>
        <taxon>Metazoa</taxon>
        <taxon>Spiralia</taxon>
        <taxon>Lophotrochozoa</taxon>
        <taxon>Mollusca</taxon>
        <taxon>Gastropoda</taxon>
        <taxon>Heterobranchia</taxon>
        <taxon>Euthyneura</taxon>
        <taxon>Panpulmonata</taxon>
        <taxon>Eupulmonata</taxon>
        <taxon>Stylommatophora</taxon>
        <taxon>Helicina</taxon>
        <taxon>Arionoidea</taxon>
        <taxon>Arionidae</taxon>
        <taxon>Arion</taxon>
    </lineage>
</organism>
<dbReference type="AlphaFoldDB" id="A0A0B6ZR61"/>
<dbReference type="InterPro" id="IPR028994">
    <property type="entry name" value="Integrin_alpha_N"/>
</dbReference>
<gene>
    <name evidence="2" type="primary">ORF73637</name>
</gene>
<name>A0A0B6ZR61_9EUPU</name>
<sequence length="596" mass="66743">MTSDLSNSFMRTVSFVERIEVEFHGNIITQAMVLADVDNDMGNELVVGNIDGHVAIFKGVSPQPWRRMTVSGMLTCLAVGEVHVPKKNSLVCMTAEGWCYIYDVSSHMSTQSMGAAEDDNDYGQIKPFFTQELPANARVMCLADIDSDGHVEMVIGYSDRVVRAFRWHEIPDSDSGHFMLMQRWQLAGQIGSITINYNQDHQPELMVSQPGATFISLQVRPAFRHIKSDSYLDRMSENKPECILERSGSFVTSGRHDTSTASYMQNLPGHANLSKSEVSNKSDTISFHSDISNRSAENVSIKSIDSRNDNKSLKPEVNKSTDGHSSKSDTISRGGKSDSSPEKMDETHGKPTRKLSLEKLDSAHVAKLMGSPKDLLENALDRSQGRMNSVDSYDIIYHPLAHMQTRNKDTSTLIIGGINRGRPSYCQNSDTDSQPQPTYYALSTLDGSLILVENDTILWSLQVDHYLFALAKLDVTGNGKEEVVCCSWNGQTYIVNHSKEIVRYHFPDSVAAFCAGYFSLRDRNNTPCFVYATFNNRIYIYPNITLPQVESTNLINVMGKRNETKELLQKLNINADGVESLQSLYRWCLYGWPRVS</sequence>
<dbReference type="InterPro" id="IPR011047">
    <property type="entry name" value="Quinoprotein_ADH-like_sf"/>
</dbReference>
<evidence type="ECO:0000313" key="2">
    <source>
        <dbReference type="EMBL" id="CEK70316.1"/>
    </source>
</evidence>
<evidence type="ECO:0008006" key="3">
    <source>
        <dbReference type="Google" id="ProtNLM"/>
    </source>
</evidence>
<dbReference type="Pfam" id="PF15907">
    <property type="entry name" value="Itfg2"/>
    <property type="match status" value="2"/>
</dbReference>
<accession>A0A0B6ZR61</accession>
<dbReference type="PANTHER" id="PTHR16317:SF1">
    <property type="entry name" value="KICSTOR COMPLEX PROTEIN ITFG2"/>
    <property type="match status" value="1"/>
</dbReference>
<dbReference type="SUPFAM" id="SSF69318">
    <property type="entry name" value="Integrin alpha N-terminal domain"/>
    <property type="match status" value="1"/>
</dbReference>
<dbReference type="InterPro" id="IPR031793">
    <property type="entry name" value="KICSTOR_ITFG2"/>
</dbReference>